<feature type="domain" description="Ketosynthase family 3 (KS3)" evidence="13">
    <location>
        <begin position="3"/>
        <end position="413"/>
    </location>
</feature>
<dbReference type="EC" id="2.3.1.179" evidence="3 11"/>
<evidence type="ECO:0000256" key="9">
    <source>
        <dbReference type="ARBA" id="ARBA00023160"/>
    </source>
</evidence>
<keyword evidence="8" id="KW-0443">Lipid metabolism</keyword>
<protein>
    <recommendedName>
        <fullName evidence="4 11">3-oxoacyl-[acyl-carrier-protein] synthase 2</fullName>
        <ecNumber evidence="3 11">2.3.1.179</ecNumber>
    </recommendedName>
</protein>
<dbReference type="PIRSF" id="PIRSF000447">
    <property type="entry name" value="KAS_II"/>
    <property type="match status" value="1"/>
</dbReference>
<proteinExistence type="inferred from homology"/>
<comment type="catalytic activity">
    <reaction evidence="11">
        <text>(9Z)-hexadecenoyl-[ACP] + malonyl-[ACP] + H(+) = 3-oxo-(11Z)-octadecenoyl-[ACP] + holo-[ACP] + CO2</text>
        <dbReference type="Rhea" id="RHEA:55040"/>
        <dbReference type="Rhea" id="RHEA-COMP:9623"/>
        <dbReference type="Rhea" id="RHEA-COMP:9685"/>
        <dbReference type="Rhea" id="RHEA-COMP:10800"/>
        <dbReference type="Rhea" id="RHEA-COMP:14074"/>
        <dbReference type="ChEBI" id="CHEBI:15378"/>
        <dbReference type="ChEBI" id="CHEBI:16526"/>
        <dbReference type="ChEBI" id="CHEBI:64479"/>
        <dbReference type="ChEBI" id="CHEBI:78449"/>
        <dbReference type="ChEBI" id="CHEBI:83989"/>
        <dbReference type="ChEBI" id="CHEBI:138538"/>
        <dbReference type="EC" id="2.3.1.179"/>
    </reaction>
</comment>
<dbReference type="PROSITE" id="PS00606">
    <property type="entry name" value="KS3_1"/>
    <property type="match status" value="1"/>
</dbReference>
<dbReference type="InterPro" id="IPR000794">
    <property type="entry name" value="Beta-ketoacyl_synthase"/>
</dbReference>
<keyword evidence="7" id="KW-0276">Fatty acid metabolism</keyword>
<keyword evidence="9 11" id="KW-0275">Fatty acid biosynthesis</keyword>
<dbReference type="InterPro" id="IPR020841">
    <property type="entry name" value="PKS_Beta-ketoAc_synthase_dom"/>
</dbReference>
<keyword evidence="15" id="KW-1185">Reference proteome</keyword>
<organism evidence="14 15">
    <name type="scientific">Draconibacterium orientale</name>
    <dbReference type="NCBI Taxonomy" id="1168034"/>
    <lineage>
        <taxon>Bacteria</taxon>
        <taxon>Pseudomonadati</taxon>
        <taxon>Bacteroidota</taxon>
        <taxon>Bacteroidia</taxon>
        <taxon>Marinilabiliales</taxon>
        <taxon>Prolixibacteraceae</taxon>
        <taxon>Draconibacterium</taxon>
    </lineage>
</organism>
<evidence type="ECO:0000256" key="10">
    <source>
        <dbReference type="ARBA" id="ARBA00023315"/>
    </source>
</evidence>
<dbReference type="Proteomes" id="UP000023772">
    <property type="component" value="Chromosome"/>
</dbReference>
<dbReference type="PROSITE" id="PS52004">
    <property type="entry name" value="KS3_2"/>
    <property type="match status" value="1"/>
</dbReference>
<dbReference type="NCBIfam" id="NF005589">
    <property type="entry name" value="PRK07314.1"/>
    <property type="match status" value="1"/>
</dbReference>
<dbReference type="Gene3D" id="3.40.47.10">
    <property type="match status" value="1"/>
</dbReference>
<dbReference type="InterPro" id="IPR014030">
    <property type="entry name" value="Ketoacyl_synth_N"/>
</dbReference>
<gene>
    <name evidence="14" type="ORF">FH5T_14880</name>
</gene>
<comment type="similarity">
    <text evidence="2 11 12">Belongs to the thiolase-like superfamily. Beta-ketoacyl-ACP synthases family.</text>
</comment>
<comment type="catalytic activity">
    <reaction evidence="11">
        <text>a fatty acyl-[ACP] + malonyl-[ACP] + H(+) = a 3-oxoacyl-[ACP] + holo-[ACP] + CO2</text>
        <dbReference type="Rhea" id="RHEA:22836"/>
        <dbReference type="Rhea" id="RHEA-COMP:9623"/>
        <dbReference type="Rhea" id="RHEA-COMP:9685"/>
        <dbReference type="Rhea" id="RHEA-COMP:9916"/>
        <dbReference type="Rhea" id="RHEA-COMP:14125"/>
        <dbReference type="ChEBI" id="CHEBI:15378"/>
        <dbReference type="ChEBI" id="CHEBI:16526"/>
        <dbReference type="ChEBI" id="CHEBI:64479"/>
        <dbReference type="ChEBI" id="CHEBI:78449"/>
        <dbReference type="ChEBI" id="CHEBI:78776"/>
        <dbReference type="ChEBI" id="CHEBI:138651"/>
    </reaction>
</comment>
<dbReference type="SUPFAM" id="SSF53901">
    <property type="entry name" value="Thiolase-like"/>
    <property type="match status" value="2"/>
</dbReference>
<evidence type="ECO:0000256" key="7">
    <source>
        <dbReference type="ARBA" id="ARBA00022832"/>
    </source>
</evidence>
<dbReference type="CDD" id="cd00834">
    <property type="entry name" value="KAS_I_II"/>
    <property type="match status" value="1"/>
</dbReference>
<keyword evidence="6 11" id="KW-0808">Transferase</keyword>
<evidence type="ECO:0000256" key="4">
    <source>
        <dbReference type="ARBA" id="ARBA00014657"/>
    </source>
</evidence>
<evidence type="ECO:0000256" key="6">
    <source>
        <dbReference type="ARBA" id="ARBA00022679"/>
    </source>
</evidence>
<dbReference type="SMART" id="SM00825">
    <property type="entry name" value="PKS_KS"/>
    <property type="match status" value="1"/>
</dbReference>
<dbReference type="InterPro" id="IPR017568">
    <property type="entry name" value="3-oxoacyl-ACP_synth-2"/>
</dbReference>
<evidence type="ECO:0000256" key="11">
    <source>
        <dbReference type="PIRNR" id="PIRNR000447"/>
    </source>
</evidence>
<evidence type="ECO:0000256" key="2">
    <source>
        <dbReference type="ARBA" id="ARBA00008467"/>
    </source>
</evidence>
<dbReference type="Pfam" id="PF00109">
    <property type="entry name" value="ketoacyl-synt"/>
    <property type="match status" value="1"/>
</dbReference>
<comment type="pathway">
    <text evidence="1 11">Lipid metabolism; fatty acid biosynthesis.</text>
</comment>
<comment type="function">
    <text evidence="11">Involved in the type II fatty acid elongation cycle. Catalyzes the elongation of a wide range of acyl-ACP by the addition of two carbons from malonyl-ACP to an acyl acceptor. Can efficiently catalyze the conversion of palmitoleoyl-ACP (cis-hexadec-9-enoyl-ACP) to cis-vaccenoyl-ACP (cis-octadec-11-enoyl-ACP), an essential step in the thermal regulation of fatty acid composition.</text>
</comment>
<reference evidence="14 15" key="1">
    <citation type="submission" date="2014-03" db="EMBL/GenBank/DDBJ databases">
        <title>Complete genome sequence of a deeply braunched marine Bacteroidia bacterium Draconibacterium orientale type strain FH5T.</title>
        <authorList>
            <person name="Li X."/>
            <person name="Wang X."/>
            <person name="Xie Z."/>
            <person name="Du Z."/>
            <person name="Chen G."/>
        </authorList>
    </citation>
    <scope>NUCLEOTIDE SEQUENCE [LARGE SCALE GENOMIC DNA]</scope>
    <source>
        <strain evidence="14 15">FH5</strain>
    </source>
</reference>
<dbReference type="InterPro" id="IPR014031">
    <property type="entry name" value="Ketoacyl_synth_C"/>
</dbReference>
<evidence type="ECO:0000256" key="1">
    <source>
        <dbReference type="ARBA" id="ARBA00005194"/>
    </source>
</evidence>
<dbReference type="InterPro" id="IPR016039">
    <property type="entry name" value="Thiolase-like"/>
</dbReference>
<dbReference type="PANTHER" id="PTHR11712">
    <property type="entry name" value="POLYKETIDE SYNTHASE-RELATED"/>
    <property type="match status" value="1"/>
</dbReference>
<evidence type="ECO:0000256" key="3">
    <source>
        <dbReference type="ARBA" id="ARBA00012356"/>
    </source>
</evidence>
<dbReference type="InterPro" id="IPR018201">
    <property type="entry name" value="Ketoacyl_synth_AS"/>
</dbReference>
<evidence type="ECO:0000313" key="14">
    <source>
        <dbReference type="EMBL" id="AHW60482.1"/>
    </source>
</evidence>
<evidence type="ECO:0000256" key="5">
    <source>
        <dbReference type="ARBA" id="ARBA00022516"/>
    </source>
</evidence>
<dbReference type="EMBL" id="CP007451">
    <property type="protein sequence ID" value="AHW60482.1"/>
    <property type="molecule type" value="Genomic_DNA"/>
</dbReference>
<dbReference type="Pfam" id="PF02801">
    <property type="entry name" value="Ketoacyl-synt_C"/>
    <property type="match status" value="1"/>
</dbReference>
<evidence type="ECO:0000256" key="8">
    <source>
        <dbReference type="ARBA" id="ARBA00023098"/>
    </source>
</evidence>
<evidence type="ECO:0000313" key="15">
    <source>
        <dbReference type="Proteomes" id="UP000023772"/>
    </source>
</evidence>
<evidence type="ECO:0000256" key="12">
    <source>
        <dbReference type="RuleBase" id="RU003694"/>
    </source>
</evidence>
<name>A0ABM5Q9K7_9BACT</name>
<sequence>MEKRRVVITGLGALTPIGNNINEFWKNAVAGTSGAALITKFDTSNFKTKFACELKEFDAKEHLDRSDIKCTDLFSQYALVTTCEALRDSGLDLASIDPYDIGVIWGSGQGGMDYYEKEAKVYAQTGIPRFSPMLGPKTLINMASGMISLKYGLKGMSFTTSSACATSNTAIMDAYSYIKLGKAKVFVTGGSEAGIIEMGIGGFNSMRALSVNNEHSELASRPFDVNRDGFVMGEGAGTLILEDYEHAKKRGAKIYAEIVGAAMTSDAYHVAASHPDGEGAAKSMELALYEAGIKPDEVDYLNAHATSTPIGDISEINAVRRLFGENPQNLKIGASKSMTGHLLGAAGAVESILCIKAIENGIIPPTINTTVIDPLIPDTINIVTGESIHAKVDVAITNSFGFGGHNATLVFKKWVE</sequence>
<dbReference type="NCBIfam" id="TIGR03150">
    <property type="entry name" value="fabF"/>
    <property type="match status" value="1"/>
</dbReference>
<dbReference type="PANTHER" id="PTHR11712:SF336">
    <property type="entry name" value="3-OXOACYL-[ACYL-CARRIER-PROTEIN] SYNTHASE, MITOCHONDRIAL"/>
    <property type="match status" value="1"/>
</dbReference>
<keyword evidence="5 11" id="KW-0444">Lipid biosynthesis</keyword>
<keyword evidence="10 11" id="KW-0012">Acyltransferase</keyword>
<accession>A0ABM5Q9K7</accession>
<evidence type="ECO:0000259" key="13">
    <source>
        <dbReference type="PROSITE" id="PS52004"/>
    </source>
</evidence>